<dbReference type="AlphaFoldDB" id="A0A7R9JZQ4"/>
<keyword evidence="11" id="KW-0804">Transcription</keyword>
<organism evidence="19">
    <name type="scientific">Timema genevievae</name>
    <name type="common">Walking stick</name>
    <dbReference type="NCBI Taxonomy" id="629358"/>
    <lineage>
        <taxon>Eukaryota</taxon>
        <taxon>Metazoa</taxon>
        <taxon>Ecdysozoa</taxon>
        <taxon>Arthropoda</taxon>
        <taxon>Hexapoda</taxon>
        <taxon>Insecta</taxon>
        <taxon>Pterygota</taxon>
        <taxon>Neoptera</taxon>
        <taxon>Polyneoptera</taxon>
        <taxon>Phasmatodea</taxon>
        <taxon>Timematodea</taxon>
        <taxon>Timematoidea</taxon>
        <taxon>Timematidae</taxon>
        <taxon>Timema</taxon>
    </lineage>
</organism>
<dbReference type="InterPro" id="IPR028889">
    <property type="entry name" value="USP"/>
</dbReference>
<dbReference type="Gene3D" id="3.30.40.10">
    <property type="entry name" value="Zinc/RING finger domain, C3HC4 (zinc finger)"/>
    <property type="match status" value="1"/>
</dbReference>
<evidence type="ECO:0000256" key="7">
    <source>
        <dbReference type="ARBA" id="ARBA00022801"/>
    </source>
</evidence>
<evidence type="ECO:0000256" key="16">
    <source>
        <dbReference type="SAM" id="MobiDB-lite"/>
    </source>
</evidence>
<dbReference type="PANTHER" id="PTHR21646">
    <property type="entry name" value="UBIQUITIN CARBOXYL-TERMINAL HYDROLASE"/>
    <property type="match status" value="1"/>
</dbReference>
<evidence type="ECO:0000256" key="1">
    <source>
        <dbReference type="ARBA" id="ARBA00000707"/>
    </source>
</evidence>
<feature type="compositionally biased region" description="Low complexity" evidence="16">
    <location>
        <begin position="430"/>
        <end position="442"/>
    </location>
</feature>
<keyword evidence="3 15" id="KW-0645">Protease</keyword>
<dbReference type="PANTHER" id="PTHR21646:SF33">
    <property type="entry name" value="UBIQUITIN CARBOXYL-TERMINAL HYDROLASE 22"/>
    <property type="match status" value="1"/>
</dbReference>
<evidence type="ECO:0000256" key="15">
    <source>
        <dbReference type="RuleBase" id="RU366025"/>
    </source>
</evidence>
<dbReference type="Pfam" id="PF00443">
    <property type="entry name" value="UCH"/>
    <property type="match status" value="1"/>
</dbReference>
<evidence type="ECO:0000256" key="5">
    <source>
        <dbReference type="ARBA" id="ARBA00022771"/>
    </source>
</evidence>
<dbReference type="PROSITE" id="PS00972">
    <property type="entry name" value="USP_1"/>
    <property type="match status" value="1"/>
</dbReference>
<evidence type="ECO:0000256" key="8">
    <source>
        <dbReference type="ARBA" id="ARBA00022807"/>
    </source>
</evidence>
<dbReference type="GO" id="GO:0004843">
    <property type="term" value="F:cysteine-type deubiquitinase activity"/>
    <property type="evidence" value="ECO:0007669"/>
    <property type="project" value="UniProtKB-UniRule"/>
</dbReference>
<keyword evidence="9" id="KW-0862">Zinc</keyword>
<keyword evidence="6 15" id="KW-0833">Ubl conjugation pathway</keyword>
<evidence type="ECO:0000256" key="14">
    <source>
        <dbReference type="PROSITE-ProRule" id="PRU00502"/>
    </source>
</evidence>
<evidence type="ECO:0000259" key="17">
    <source>
        <dbReference type="PROSITE" id="PS50235"/>
    </source>
</evidence>
<evidence type="ECO:0000256" key="10">
    <source>
        <dbReference type="ARBA" id="ARBA00023015"/>
    </source>
</evidence>
<evidence type="ECO:0000256" key="3">
    <source>
        <dbReference type="ARBA" id="ARBA00022670"/>
    </source>
</evidence>
<keyword evidence="10" id="KW-0805">Transcription regulation</keyword>
<dbReference type="InterPro" id="IPR013083">
    <property type="entry name" value="Znf_RING/FYVE/PHD"/>
</dbReference>
<feature type="compositionally biased region" description="Polar residues" evidence="16">
    <location>
        <begin position="415"/>
        <end position="424"/>
    </location>
</feature>
<evidence type="ECO:0000313" key="19">
    <source>
        <dbReference type="EMBL" id="CAD7596129.1"/>
    </source>
</evidence>
<dbReference type="Pfam" id="PF02148">
    <property type="entry name" value="zf-UBP"/>
    <property type="match status" value="1"/>
</dbReference>
<feature type="domain" description="USP" evidence="17">
    <location>
        <begin position="236"/>
        <end position="668"/>
    </location>
</feature>
<keyword evidence="5 14" id="KW-0863">Zinc-finger</keyword>
<feature type="region of interest" description="Disordered" evidence="16">
    <location>
        <begin position="411"/>
        <end position="442"/>
    </location>
</feature>
<protein>
    <recommendedName>
        <fullName evidence="15">Ubiquitin carboxyl-terminal hydrolase</fullName>
        <ecNumber evidence="15">3.4.19.12</ecNumber>
    </recommendedName>
</protein>
<dbReference type="InterPro" id="IPR001607">
    <property type="entry name" value="Znf_UBP"/>
</dbReference>
<gene>
    <name evidence="19" type="ORF">TGEB3V08_LOCUS6285</name>
</gene>
<dbReference type="PROSITE" id="PS50271">
    <property type="entry name" value="ZF_UBP"/>
    <property type="match status" value="1"/>
</dbReference>
<dbReference type="GO" id="GO:0006508">
    <property type="term" value="P:proteolysis"/>
    <property type="evidence" value="ECO:0007669"/>
    <property type="project" value="UniProtKB-KW"/>
</dbReference>
<evidence type="ECO:0000256" key="13">
    <source>
        <dbReference type="ARBA" id="ARBA00038490"/>
    </source>
</evidence>
<dbReference type="Gene3D" id="3.90.70.10">
    <property type="entry name" value="Cysteine proteinases"/>
    <property type="match status" value="2"/>
</dbReference>
<dbReference type="SUPFAM" id="SSF54001">
    <property type="entry name" value="Cysteine proteinases"/>
    <property type="match status" value="1"/>
</dbReference>
<evidence type="ECO:0000256" key="11">
    <source>
        <dbReference type="ARBA" id="ARBA00023163"/>
    </source>
</evidence>
<feature type="domain" description="UBP-type" evidence="18">
    <location>
        <begin position="4"/>
        <end position="125"/>
    </location>
</feature>
<dbReference type="EC" id="3.4.19.12" evidence="15"/>
<comment type="subcellular location">
    <subcellularLocation>
        <location evidence="2">Nucleus</location>
    </subcellularLocation>
</comment>
<evidence type="ECO:0000256" key="9">
    <source>
        <dbReference type="ARBA" id="ARBA00022833"/>
    </source>
</evidence>
<dbReference type="GO" id="GO:0016579">
    <property type="term" value="P:protein deubiquitination"/>
    <property type="evidence" value="ECO:0007669"/>
    <property type="project" value="InterPro"/>
</dbReference>
<name>A0A7R9JZQ4_TIMGE</name>
<proteinExistence type="inferred from homology"/>
<dbReference type="InterPro" id="IPR038765">
    <property type="entry name" value="Papain-like_cys_pep_sf"/>
</dbReference>
<dbReference type="PROSITE" id="PS00973">
    <property type="entry name" value="USP_2"/>
    <property type="match status" value="1"/>
</dbReference>
<evidence type="ECO:0000256" key="6">
    <source>
        <dbReference type="ARBA" id="ARBA00022786"/>
    </source>
</evidence>
<dbReference type="GO" id="GO:0005634">
    <property type="term" value="C:nucleus"/>
    <property type="evidence" value="ECO:0007669"/>
    <property type="project" value="UniProtKB-SubCell"/>
</dbReference>
<evidence type="ECO:0000256" key="12">
    <source>
        <dbReference type="ARBA" id="ARBA00023242"/>
    </source>
</evidence>
<keyword evidence="12" id="KW-0539">Nucleus</keyword>
<dbReference type="InterPro" id="IPR018200">
    <property type="entry name" value="USP_CS"/>
</dbReference>
<dbReference type="SUPFAM" id="SSF57850">
    <property type="entry name" value="RING/U-box"/>
    <property type="match status" value="1"/>
</dbReference>
<sequence>MSENGCIHLNNFKAAKGIQPYKTIYSYFVSYTSPESRKRKARVKCSMCCPQSYGPRLHSCLHCIFFGCYMGPCSGHIHDHVQLKKHYLAVELVYGKIMCFQCKDYVHDLECSEIEFKYREKSSQFLQSSSWLYESWCPDQIELELLRRNPYRRNIWGTNSTDLIGSPLPNISGRADEVDMRKVEFRGSVPAFERRVGKTTLTTSDQDLNLNLPVVDSPGYFNIGALDHSATEAGLRGLVNLGNTCFMNCIMQALTHTPLLRDYFLAERHVCHFQDEPEQCLVCEVSRLFQEFYSGNQAPLLLDRLLHLIWTHACHLAGYEQQDAHEFFIATLDVLHRHCTGPAPAPSPNSHLCNCIIDQIFTGRLQSDVVCQACKGVSTTIDPFWDISLDLGPTPKIASCTSSVESITAPKVLPTTPTKAAPTNSPKPPSAIASKSPSAAIPKPQSTTALKLLPMAVSKSPSAAAPKSLPAAVPKALPAAVPKPSLAAIPKPPPTEQSPSHTTLLDCLERFTQAEHLGSSAKIKCSKCQSYQESTKQFTMNKLPVVVNFHLKRFEHSSGFRKKISTFIPFPEELDMTPFMSHRRNLNFNNNISNSHTSKERASITIKDNRYSLFAVVNHSGSLDAGHYTAYVRQHRNHWYKCDDNIISKANIQEVLDSEGNEATSIKVAGELLSDPEIAGTSCFTTSNFSSIILDGDLAPCGLRNAAREI</sequence>
<keyword evidence="7 15" id="KW-0378">Hydrolase</keyword>
<comment type="catalytic activity">
    <reaction evidence="1 15">
        <text>Thiol-dependent hydrolysis of ester, thioester, amide, peptide and isopeptide bonds formed by the C-terminal Gly of ubiquitin (a 76-residue protein attached to proteins as an intracellular targeting signal).</text>
        <dbReference type="EC" id="3.4.19.12"/>
    </reaction>
</comment>
<dbReference type="GO" id="GO:0008270">
    <property type="term" value="F:zinc ion binding"/>
    <property type="evidence" value="ECO:0007669"/>
    <property type="project" value="UniProtKB-KW"/>
</dbReference>
<reference evidence="19" key="1">
    <citation type="submission" date="2020-11" db="EMBL/GenBank/DDBJ databases">
        <authorList>
            <person name="Tran Van P."/>
        </authorList>
    </citation>
    <scope>NUCLEOTIDE SEQUENCE</scope>
</reference>
<dbReference type="InterPro" id="IPR050185">
    <property type="entry name" value="Ub_carboxyl-term_hydrolase"/>
</dbReference>
<dbReference type="EMBL" id="OE841520">
    <property type="protein sequence ID" value="CAD7596129.1"/>
    <property type="molecule type" value="Genomic_DNA"/>
</dbReference>
<keyword evidence="8 15" id="KW-0788">Thiol protease</keyword>
<dbReference type="InterPro" id="IPR001394">
    <property type="entry name" value="Peptidase_C19_UCH"/>
</dbReference>
<evidence type="ECO:0000256" key="4">
    <source>
        <dbReference type="ARBA" id="ARBA00022723"/>
    </source>
</evidence>
<dbReference type="PROSITE" id="PS50235">
    <property type="entry name" value="USP_3"/>
    <property type="match status" value="1"/>
</dbReference>
<comment type="similarity">
    <text evidence="13">Belongs to the peptidase C19 family. UBP8 subfamily.</text>
</comment>
<evidence type="ECO:0000259" key="18">
    <source>
        <dbReference type="PROSITE" id="PS50271"/>
    </source>
</evidence>
<accession>A0A7R9JZQ4</accession>
<evidence type="ECO:0000256" key="2">
    <source>
        <dbReference type="ARBA" id="ARBA00004123"/>
    </source>
</evidence>
<keyword evidence="4" id="KW-0479">Metal-binding</keyword>